<evidence type="ECO:0000256" key="1">
    <source>
        <dbReference type="SAM" id="MobiDB-lite"/>
    </source>
</evidence>
<dbReference type="InParanoid" id="D8RQJ8"/>
<proteinExistence type="predicted"/>
<dbReference type="AlphaFoldDB" id="D8RQJ8"/>
<dbReference type="EMBL" id="GL377586">
    <property type="protein sequence ID" value="EFJ25666.1"/>
    <property type="molecule type" value="Genomic_DNA"/>
</dbReference>
<name>D8RQJ8_SELML</name>
<gene>
    <name evidence="2" type="ORF">SELMODRAFT_413526</name>
</gene>
<dbReference type="HOGENOM" id="CLU_1268777_0_0_1"/>
<protein>
    <submittedName>
        <fullName evidence="2">Uncharacterized protein</fullName>
    </submittedName>
</protein>
<dbReference type="Gramene" id="EFJ25666">
    <property type="protein sequence ID" value="EFJ25666"/>
    <property type="gene ID" value="SELMODRAFT_413526"/>
</dbReference>
<evidence type="ECO:0000313" key="2">
    <source>
        <dbReference type="EMBL" id="EFJ25666.1"/>
    </source>
</evidence>
<evidence type="ECO:0000313" key="3">
    <source>
        <dbReference type="Proteomes" id="UP000001514"/>
    </source>
</evidence>
<reference evidence="2 3" key="1">
    <citation type="journal article" date="2011" name="Science">
        <title>The Selaginella genome identifies genetic changes associated with the evolution of vascular plants.</title>
        <authorList>
            <person name="Banks J.A."/>
            <person name="Nishiyama T."/>
            <person name="Hasebe M."/>
            <person name="Bowman J.L."/>
            <person name="Gribskov M."/>
            <person name="dePamphilis C."/>
            <person name="Albert V.A."/>
            <person name="Aono N."/>
            <person name="Aoyama T."/>
            <person name="Ambrose B.A."/>
            <person name="Ashton N.W."/>
            <person name="Axtell M.J."/>
            <person name="Barker E."/>
            <person name="Barker M.S."/>
            <person name="Bennetzen J.L."/>
            <person name="Bonawitz N.D."/>
            <person name="Chapple C."/>
            <person name="Cheng C."/>
            <person name="Correa L.G."/>
            <person name="Dacre M."/>
            <person name="DeBarry J."/>
            <person name="Dreyer I."/>
            <person name="Elias M."/>
            <person name="Engstrom E.M."/>
            <person name="Estelle M."/>
            <person name="Feng L."/>
            <person name="Finet C."/>
            <person name="Floyd S.K."/>
            <person name="Frommer W.B."/>
            <person name="Fujita T."/>
            <person name="Gramzow L."/>
            <person name="Gutensohn M."/>
            <person name="Harholt J."/>
            <person name="Hattori M."/>
            <person name="Heyl A."/>
            <person name="Hirai T."/>
            <person name="Hiwatashi Y."/>
            <person name="Ishikawa M."/>
            <person name="Iwata M."/>
            <person name="Karol K.G."/>
            <person name="Koehler B."/>
            <person name="Kolukisaoglu U."/>
            <person name="Kubo M."/>
            <person name="Kurata T."/>
            <person name="Lalonde S."/>
            <person name="Li K."/>
            <person name="Li Y."/>
            <person name="Litt A."/>
            <person name="Lyons E."/>
            <person name="Manning G."/>
            <person name="Maruyama T."/>
            <person name="Michael T.P."/>
            <person name="Mikami K."/>
            <person name="Miyazaki S."/>
            <person name="Morinaga S."/>
            <person name="Murata T."/>
            <person name="Mueller-Roeber B."/>
            <person name="Nelson D.R."/>
            <person name="Obara M."/>
            <person name="Oguri Y."/>
            <person name="Olmstead R.G."/>
            <person name="Onodera N."/>
            <person name="Petersen B.L."/>
            <person name="Pils B."/>
            <person name="Prigge M."/>
            <person name="Rensing S.A."/>
            <person name="Riano-Pachon D.M."/>
            <person name="Roberts A.W."/>
            <person name="Sato Y."/>
            <person name="Scheller H.V."/>
            <person name="Schulz B."/>
            <person name="Schulz C."/>
            <person name="Shakirov E.V."/>
            <person name="Shibagaki N."/>
            <person name="Shinohara N."/>
            <person name="Shippen D.E."/>
            <person name="Soerensen I."/>
            <person name="Sotooka R."/>
            <person name="Sugimoto N."/>
            <person name="Sugita M."/>
            <person name="Sumikawa N."/>
            <person name="Tanurdzic M."/>
            <person name="Theissen G."/>
            <person name="Ulvskov P."/>
            <person name="Wakazuki S."/>
            <person name="Weng J.K."/>
            <person name="Willats W.W."/>
            <person name="Wipf D."/>
            <person name="Wolf P.G."/>
            <person name="Yang L."/>
            <person name="Zimmer A.D."/>
            <person name="Zhu Q."/>
            <person name="Mitros T."/>
            <person name="Hellsten U."/>
            <person name="Loque D."/>
            <person name="Otillar R."/>
            <person name="Salamov A."/>
            <person name="Schmutz J."/>
            <person name="Shapiro H."/>
            <person name="Lindquist E."/>
            <person name="Lucas S."/>
            <person name="Rokhsar D."/>
            <person name="Grigoriev I.V."/>
        </authorList>
    </citation>
    <scope>NUCLEOTIDE SEQUENCE [LARGE SCALE GENOMIC DNA]</scope>
</reference>
<accession>D8RQJ8</accession>
<sequence>MNDEKAWGQVQVIFKDVGIDRDILVISHLYLLHNRELVGHNRECDFNACSPSALLELLDANNAGKALRDYYHVIVKPFESQLDITLGRERQVHSGAHGEIIQKSGPRNGHSESSQGGCCGDDRGQRWSYKVTSSVFQVIGVARYGILFIMAIAHRSCSVLSIDWSKLELREKLYHPPSPIKLITVGVSLSQPRVQKILGGYGVEKLAKQRVANERQQA</sequence>
<feature type="region of interest" description="Disordered" evidence="1">
    <location>
        <begin position="98"/>
        <end position="119"/>
    </location>
</feature>
<organism evidence="3">
    <name type="scientific">Selaginella moellendorffii</name>
    <name type="common">Spikemoss</name>
    <dbReference type="NCBI Taxonomy" id="88036"/>
    <lineage>
        <taxon>Eukaryota</taxon>
        <taxon>Viridiplantae</taxon>
        <taxon>Streptophyta</taxon>
        <taxon>Embryophyta</taxon>
        <taxon>Tracheophyta</taxon>
        <taxon>Lycopodiopsida</taxon>
        <taxon>Selaginellales</taxon>
        <taxon>Selaginellaceae</taxon>
        <taxon>Selaginella</taxon>
    </lineage>
</organism>
<keyword evidence="3" id="KW-1185">Reference proteome</keyword>
<dbReference type="Proteomes" id="UP000001514">
    <property type="component" value="Unassembled WGS sequence"/>
</dbReference>
<dbReference type="KEGG" id="smo:SELMODRAFT_413526"/>